<dbReference type="AlphaFoldDB" id="A0A061RUL1"/>
<proteinExistence type="predicted"/>
<dbReference type="EMBL" id="GBEZ01011546">
    <property type="protein sequence ID" value="JAC74251.1"/>
    <property type="molecule type" value="Transcribed_RNA"/>
</dbReference>
<accession>A0A061RUL1</accession>
<protein>
    <submittedName>
        <fullName evidence="2">Uncharacterized protein</fullName>
    </submittedName>
</protein>
<gene>
    <name evidence="1" type="ORF">TSPGSL018_1178</name>
    <name evidence="2" type="ORF">TSPGSL018_26467</name>
</gene>
<sequence>MKPELQLEEDFEETEALGLDEEGFNLFLNSEQNVSLKQEKLLHMGFFNDFPDDFNEDDVLKD</sequence>
<name>A0A061RUL1_9CHLO</name>
<reference evidence="2" key="1">
    <citation type="submission" date="2014-05" db="EMBL/GenBank/DDBJ databases">
        <title>The transcriptome of the halophilic microalga Tetraselmis sp. GSL018 isolated from the Great Salt Lake, Utah.</title>
        <authorList>
            <person name="Jinkerson R.E."/>
            <person name="D'Adamo S."/>
            <person name="Posewitz M.C."/>
        </authorList>
    </citation>
    <scope>NUCLEOTIDE SEQUENCE</scope>
    <source>
        <strain evidence="2">GSL018</strain>
    </source>
</reference>
<dbReference type="EMBL" id="GBEZ01014298">
    <property type="protein sequence ID" value="JAC71766.1"/>
    <property type="molecule type" value="Transcribed_RNA"/>
</dbReference>
<organism evidence="2">
    <name type="scientific">Tetraselmis sp. GSL018</name>
    <dbReference type="NCBI Taxonomy" id="582737"/>
    <lineage>
        <taxon>Eukaryota</taxon>
        <taxon>Viridiplantae</taxon>
        <taxon>Chlorophyta</taxon>
        <taxon>core chlorophytes</taxon>
        <taxon>Chlorodendrophyceae</taxon>
        <taxon>Chlorodendrales</taxon>
        <taxon>Chlorodendraceae</taxon>
        <taxon>Tetraselmis</taxon>
    </lineage>
</organism>
<evidence type="ECO:0000313" key="2">
    <source>
        <dbReference type="EMBL" id="JAC74251.1"/>
    </source>
</evidence>
<evidence type="ECO:0000313" key="1">
    <source>
        <dbReference type="EMBL" id="JAC71766.1"/>
    </source>
</evidence>